<dbReference type="AlphaFoldDB" id="A0A4Y2SNL9"/>
<keyword evidence="2" id="KW-1185">Reference proteome</keyword>
<proteinExistence type="predicted"/>
<dbReference type="Proteomes" id="UP000499080">
    <property type="component" value="Unassembled WGS sequence"/>
</dbReference>
<organism evidence="1 2">
    <name type="scientific">Araneus ventricosus</name>
    <name type="common">Orbweaver spider</name>
    <name type="synonym">Epeira ventricosa</name>
    <dbReference type="NCBI Taxonomy" id="182803"/>
    <lineage>
        <taxon>Eukaryota</taxon>
        <taxon>Metazoa</taxon>
        <taxon>Ecdysozoa</taxon>
        <taxon>Arthropoda</taxon>
        <taxon>Chelicerata</taxon>
        <taxon>Arachnida</taxon>
        <taxon>Araneae</taxon>
        <taxon>Araneomorphae</taxon>
        <taxon>Entelegynae</taxon>
        <taxon>Araneoidea</taxon>
        <taxon>Araneidae</taxon>
        <taxon>Araneus</taxon>
    </lineage>
</organism>
<gene>
    <name evidence="1" type="ORF">AVEN_228010_1</name>
</gene>
<sequence length="136" mass="15633">MKQLAFFSPHVISTNQYYESGEVRMWWAGTSFCALLPTGQFGELSASKQGWVELILSCQVELPSVNLFLEAKWFCGKKQSMQLFIRTLLTGRREHSATTLHLKCWLNNYWQGTCLITRSIIARTSDFQSFINLRTG</sequence>
<evidence type="ECO:0000313" key="2">
    <source>
        <dbReference type="Proteomes" id="UP000499080"/>
    </source>
</evidence>
<dbReference type="EMBL" id="BGPR01022723">
    <property type="protein sequence ID" value="GBN89313.1"/>
    <property type="molecule type" value="Genomic_DNA"/>
</dbReference>
<evidence type="ECO:0000313" key="1">
    <source>
        <dbReference type="EMBL" id="GBN89313.1"/>
    </source>
</evidence>
<accession>A0A4Y2SNL9</accession>
<protein>
    <submittedName>
        <fullName evidence="1">Uncharacterized protein</fullName>
    </submittedName>
</protein>
<name>A0A4Y2SNL9_ARAVE</name>
<comment type="caution">
    <text evidence="1">The sequence shown here is derived from an EMBL/GenBank/DDBJ whole genome shotgun (WGS) entry which is preliminary data.</text>
</comment>
<reference evidence="1 2" key="1">
    <citation type="journal article" date="2019" name="Sci. Rep.">
        <title>Orb-weaving spider Araneus ventricosus genome elucidates the spidroin gene catalogue.</title>
        <authorList>
            <person name="Kono N."/>
            <person name="Nakamura H."/>
            <person name="Ohtoshi R."/>
            <person name="Moran D.A.P."/>
            <person name="Shinohara A."/>
            <person name="Yoshida Y."/>
            <person name="Fujiwara M."/>
            <person name="Mori M."/>
            <person name="Tomita M."/>
            <person name="Arakawa K."/>
        </authorList>
    </citation>
    <scope>NUCLEOTIDE SEQUENCE [LARGE SCALE GENOMIC DNA]</scope>
</reference>